<evidence type="ECO:0000256" key="3">
    <source>
        <dbReference type="SAM" id="MobiDB-lite"/>
    </source>
</evidence>
<feature type="compositionally biased region" description="Polar residues" evidence="3">
    <location>
        <begin position="14"/>
        <end position="27"/>
    </location>
</feature>
<name>A0A8K0VVP9_9PLEO</name>
<keyword evidence="6" id="KW-1185">Reference proteome</keyword>
<gene>
    <name evidence="5" type="ORF">FB567DRAFT_594629</name>
</gene>
<feature type="domain" description="PXA" evidence="4">
    <location>
        <begin position="92"/>
        <end position="281"/>
    </location>
</feature>
<dbReference type="OrthoDB" id="5582218at2759"/>
<feature type="compositionally biased region" description="Polar residues" evidence="3">
    <location>
        <begin position="375"/>
        <end position="388"/>
    </location>
</feature>
<dbReference type="AlphaFoldDB" id="A0A8K0VVP9"/>
<dbReference type="PROSITE" id="PS51207">
    <property type="entry name" value="PXA"/>
    <property type="match status" value="1"/>
</dbReference>
<proteinExistence type="predicted"/>
<evidence type="ECO:0000256" key="2">
    <source>
        <dbReference type="ARBA" id="ARBA00022490"/>
    </source>
</evidence>
<dbReference type="GO" id="GO:0045022">
    <property type="term" value="P:early endosome to late endosome transport"/>
    <property type="evidence" value="ECO:0007669"/>
    <property type="project" value="TreeGrafter"/>
</dbReference>
<dbReference type="Pfam" id="PF02194">
    <property type="entry name" value="PXA"/>
    <property type="match status" value="1"/>
</dbReference>
<evidence type="ECO:0000256" key="1">
    <source>
        <dbReference type="ARBA" id="ARBA00004496"/>
    </source>
</evidence>
<evidence type="ECO:0000313" key="5">
    <source>
        <dbReference type="EMBL" id="KAH7082133.1"/>
    </source>
</evidence>
<comment type="caution">
    <text evidence="5">The sequence shown here is derived from an EMBL/GenBank/DDBJ whole genome shotgun (WGS) entry which is preliminary data.</text>
</comment>
<dbReference type="InterPro" id="IPR003114">
    <property type="entry name" value="Phox_assoc"/>
</dbReference>
<keyword evidence="2" id="KW-0963">Cytoplasm</keyword>
<dbReference type="GO" id="GO:0005769">
    <property type="term" value="C:early endosome"/>
    <property type="evidence" value="ECO:0007669"/>
    <property type="project" value="TreeGrafter"/>
</dbReference>
<dbReference type="Proteomes" id="UP000813461">
    <property type="component" value="Unassembled WGS sequence"/>
</dbReference>
<protein>
    <submittedName>
        <fullName evidence="5">PXA domain-containing protein</fullName>
    </submittedName>
</protein>
<evidence type="ECO:0000313" key="6">
    <source>
        <dbReference type="Proteomes" id="UP000813461"/>
    </source>
</evidence>
<organism evidence="5 6">
    <name type="scientific">Paraphoma chrysanthemicola</name>
    <dbReference type="NCBI Taxonomy" id="798071"/>
    <lineage>
        <taxon>Eukaryota</taxon>
        <taxon>Fungi</taxon>
        <taxon>Dikarya</taxon>
        <taxon>Ascomycota</taxon>
        <taxon>Pezizomycotina</taxon>
        <taxon>Dothideomycetes</taxon>
        <taxon>Pleosporomycetidae</taxon>
        <taxon>Pleosporales</taxon>
        <taxon>Pleosporineae</taxon>
        <taxon>Phaeosphaeriaceae</taxon>
        <taxon>Paraphoma</taxon>
    </lineage>
</organism>
<dbReference type="SMART" id="SM00313">
    <property type="entry name" value="PXA"/>
    <property type="match status" value="1"/>
</dbReference>
<feature type="region of interest" description="Disordered" evidence="3">
    <location>
        <begin position="373"/>
        <end position="393"/>
    </location>
</feature>
<feature type="region of interest" description="Disordered" evidence="3">
    <location>
        <begin position="1"/>
        <end position="44"/>
    </location>
</feature>
<reference evidence="5" key="1">
    <citation type="journal article" date="2021" name="Nat. Commun.">
        <title>Genetic determinants of endophytism in the Arabidopsis root mycobiome.</title>
        <authorList>
            <person name="Mesny F."/>
            <person name="Miyauchi S."/>
            <person name="Thiergart T."/>
            <person name="Pickel B."/>
            <person name="Atanasova L."/>
            <person name="Karlsson M."/>
            <person name="Huettel B."/>
            <person name="Barry K.W."/>
            <person name="Haridas S."/>
            <person name="Chen C."/>
            <person name="Bauer D."/>
            <person name="Andreopoulos W."/>
            <person name="Pangilinan J."/>
            <person name="LaButti K."/>
            <person name="Riley R."/>
            <person name="Lipzen A."/>
            <person name="Clum A."/>
            <person name="Drula E."/>
            <person name="Henrissat B."/>
            <person name="Kohler A."/>
            <person name="Grigoriev I.V."/>
            <person name="Martin F.M."/>
            <person name="Hacquard S."/>
        </authorList>
    </citation>
    <scope>NUCLEOTIDE SEQUENCE</scope>
    <source>
        <strain evidence="5">MPI-SDFR-AT-0120</strain>
    </source>
</reference>
<evidence type="ECO:0000259" key="4">
    <source>
        <dbReference type="PROSITE" id="PS51207"/>
    </source>
</evidence>
<dbReference type="EMBL" id="JAGMVJ010000014">
    <property type="protein sequence ID" value="KAH7082133.1"/>
    <property type="molecule type" value="Genomic_DNA"/>
</dbReference>
<dbReference type="InterPro" id="IPR051837">
    <property type="entry name" value="SortingNexin/PXDomain-PKLike"/>
</dbReference>
<dbReference type="GO" id="GO:0005770">
    <property type="term" value="C:late endosome"/>
    <property type="evidence" value="ECO:0007669"/>
    <property type="project" value="TreeGrafter"/>
</dbReference>
<dbReference type="GO" id="GO:0035091">
    <property type="term" value="F:phosphatidylinositol binding"/>
    <property type="evidence" value="ECO:0007669"/>
    <property type="project" value="TreeGrafter"/>
</dbReference>
<comment type="subcellular location">
    <subcellularLocation>
        <location evidence="1">Cytoplasm</location>
    </subcellularLocation>
</comment>
<sequence>MTASTHHGPENPLPLSSASQAADSEQPVSLRAPGPLRSGETSKPLADAISDKATAAFVRRTLCSQNVLLGDGEKGRSTPRPIEEVLPPLTSSNDVDLQLYGIISVIIKEFVQTWYTKITPDHVFVNEVIQIIAHCTRALEQRLRKVDLEAMLLDEIPELVSAHVASFRLAQQQASSPHSLVQDSRLVYHTLHPHPALSPVPTDHEPSSIVEQRENESAWRQLLVQGVLAVLLPTEDLENGCLRALVAEIFAEMILGNGISGKACEGWLLWEGITSIARVLQASESKEQGVEAREPGPEQSMTRLERYGLLSSGPVEQSGTTDPLTAGKDRHETRSVSISGLFWAAVQFVFFAFTAVRALIASLATSSSLPMRSVVSDQSPTEAPSESQLLCADTTPSRRPLGFKRPIVSMSLWSCIAQLAELSVRMPWLSGSVSILHFGLLAGPGKVGDTDGILDRFLSNAIHKRVLNPASLPAILRTVRATLFPNNALGPARQIPSDDEAKEIKHRCAVSILHLMPPRFTALYFATQSYDAQLLCMEDVLGCLDDAYLNKHMIFQIVELIIVRLVPELGERGVRDIMEERSADLSIQPSATPMIR</sequence>
<accession>A0A8K0VVP9</accession>
<dbReference type="PANTHER" id="PTHR22999">
    <property type="entry name" value="PX SERINE/THREONINE KINASE PXK"/>
    <property type="match status" value="1"/>
</dbReference>
<dbReference type="PANTHER" id="PTHR22999:SF23">
    <property type="entry name" value="SORTING NEXIN-16"/>
    <property type="match status" value="1"/>
</dbReference>